<dbReference type="EMBL" id="JBBKAM010000002">
    <property type="protein sequence ID" value="MEJ8644934.1"/>
    <property type="molecule type" value="Genomic_DNA"/>
</dbReference>
<comment type="caution">
    <text evidence="1">The sequence shown here is derived from an EMBL/GenBank/DDBJ whole genome shotgun (WGS) entry which is preliminary data.</text>
</comment>
<accession>A0ABU8UC98</accession>
<evidence type="ECO:0000313" key="1">
    <source>
        <dbReference type="EMBL" id="MEJ8644934.1"/>
    </source>
</evidence>
<gene>
    <name evidence="1" type="ORF">WKI68_34220</name>
</gene>
<name>A0ABU8UC98_9ACTN</name>
<organism evidence="1 2">
    <name type="scientific">Streptomyces caledonius</name>
    <dbReference type="NCBI Taxonomy" id="3134107"/>
    <lineage>
        <taxon>Bacteria</taxon>
        <taxon>Bacillati</taxon>
        <taxon>Actinomycetota</taxon>
        <taxon>Actinomycetes</taxon>
        <taxon>Kitasatosporales</taxon>
        <taxon>Streptomycetaceae</taxon>
        <taxon>Streptomyces</taxon>
    </lineage>
</organism>
<sequence>MRTLHVAADEDDGSLPAVFDDAAGGRSGHRFRSLNPGIADARAEAESRSCDR</sequence>
<reference evidence="1 2" key="1">
    <citation type="submission" date="2024-03" db="EMBL/GenBank/DDBJ databases">
        <title>Novel Streptomyces species of biotechnological and ecological value are a feature of Machair soil.</title>
        <authorList>
            <person name="Prole J.R."/>
            <person name="Goodfellow M."/>
            <person name="Allenby N."/>
            <person name="Ward A.C."/>
        </authorList>
    </citation>
    <scope>NUCLEOTIDE SEQUENCE [LARGE SCALE GENOMIC DNA]</scope>
    <source>
        <strain evidence="1 2">MS1.HAVA.3</strain>
    </source>
</reference>
<evidence type="ECO:0000313" key="2">
    <source>
        <dbReference type="Proteomes" id="UP001382904"/>
    </source>
</evidence>
<proteinExistence type="predicted"/>
<keyword evidence="2" id="KW-1185">Reference proteome</keyword>
<dbReference type="Proteomes" id="UP001382904">
    <property type="component" value="Unassembled WGS sequence"/>
</dbReference>
<protein>
    <submittedName>
        <fullName evidence="1">Uncharacterized protein</fullName>
    </submittedName>
</protein>